<keyword evidence="2" id="KW-1185">Reference proteome</keyword>
<name>A0A9N8EWP5_9STRA</name>
<accession>A0A9N8EWP5</accession>
<dbReference type="AlphaFoldDB" id="A0A9N8EWP5"/>
<protein>
    <submittedName>
        <fullName evidence="1">Uncharacterized protein</fullName>
    </submittedName>
</protein>
<dbReference type="Proteomes" id="UP001153069">
    <property type="component" value="Unassembled WGS sequence"/>
</dbReference>
<dbReference type="EMBL" id="CAICTM010002243">
    <property type="protein sequence ID" value="CAB9528512.1"/>
    <property type="molecule type" value="Genomic_DNA"/>
</dbReference>
<gene>
    <name evidence="1" type="ORF">SEMRO_2245_G320540.1</name>
</gene>
<sequence length="238" mass="24681">MSAPPGANGLSGSASGADCGRVGVASGSGGRMTAATVGVRSGTITITGSSTSAGAIADGSGVTVNAPRFQPGNVVVQQPHGATTPWPAHQPYPPYGYAYGWPAPTPAPVVHHHQYNISGGIYGGATVSFGAAKKQSQSSDSSVASRGSDSSQDSEKLTAAAVLKIVRDQDIIKKVKQVIREKWAMHAEFVGQMERLVQLQAGLDLSDEARENVQEMDALIRAYHNRLNEPDDADAGQD</sequence>
<proteinExistence type="predicted"/>
<reference evidence="1" key="1">
    <citation type="submission" date="2020-06" db="EMBL/GenBank/DDBJ databases">
        <authorList>
            <consortium name="Plant Systems Biology data submission"/>
        </authorList>
    </citation>
    <scope>NUCLEOTIDE SEQUENCE</scope>
    <source>
        <strain evidence="1">D6</strain>
    </source>
</reference>
<evidence type="ECO:0000313" key="2">
    <source>
        <dbReference type="Proteomes" id="UP001153069"/>
    </source>
</evidence>
<organism evidence="1 2">
    <name type="scientific">Seminavis robusta</name>
    <dbReference type="NCBI Taxonomy" id="568900"/>
    <lineage>
        <taxon>Eukaryota</taxon>
        <taxon>Sar</taxon>
        <taxon>Stramenopiles</taxon>
        <taxon>Ochrophyta</taxon>
        <taxon>Bacillariophyta</taxon>
        <taxon>Bacillariophyceae</taxon>
        <taxon>Bacillariophycidae</taxon>
        <taxon>Naviculales</taxon>
        <taxon>Naviculaceae</taxon>
        <taxon>Seminavis</taxon>
    </lineage>
</organism>
<evidence type="ECO:0000313" key="1">
    <source>
        <dbReference type="EMBL" id="CAB9528512.1"/>
    </source>
</evidence>
<comment type="caution">
    <text evidence="1">The sequence shown here is derived from an EMBL/GenBank/DDBJ whole genome shotgun (WGS) entry which is preliminary data.</text>
</comment>